<dbReference type="GO" id="GO:0004519">
    <property type="term" value="F:endonuclease activity"/>
    <property type="evidence" value="ECO:0007669"/>
    <property type="project" value="UniProtKB-KW"/>
</dbReference>
<keyword evidence="2" id="KW-0255">Endonuclease</keyword>
<feature type="region of interest" description="Disordered" evidence="1">
    <location>
        <begin position="203"/>
        <end position="267"/>
    </location>
</feature>
<gene>
    <name evidence="2" type="ORF">GGR25_000176</name>
</gene>
<keyword evidence="3" id="KW-1185">Reference proteome</keyword>
<accession>A0A840AJF5</accession>
<feature type="compositionally biased region" description="Basic residues" evidence="1">
    <location>
        <begin position="218"/>
        <end position="233"/>
    </location>
</feature>
<comment type="caution">
    <text evidence="2">The sequence shown here is derived from an EMBL/GenBank/DDBJ whole genome shotgun (WGS) entry which is preliminary data.</text>
</comment>
<dbReference type="AlphaFoldDB" id="A0A840AJF5"/>
<dbReference type="RefSeq" id="WP_183396846.1">
    <property type="nucleotide sequence ID" value="NZ_JACIDS010000001.1"/>
</dbReference>
<keyword evidence="2" id="KW-0378">Hydrolase</keyword>
<organism evidence="2 3">
    <name type="scientific">Kaistia hirudinis</name>
    <dbReference type="NCBI Taxonomy" id="1293440"/>
    <lineage>
        <taxon>Bacteria</taxon>
        <taxon>Pseudomonadati</taxon>
        <taxon>Pseudomonadota</taxon>
        <taxon>Alphaproteobacteria</taxon>
        <taxon>Hyphomicrobiales</taxon>
        <taxon>Kaistiaceae</taxon>
        <taxon>Kaistia</taxon>
    </lineage>
</organism>
<dbReference type="Gene3D" id="1.10.150.20">
    <property type="entry name" value="5' to 3' exonuclease, C-terminal subdomain"/>
    <property type="match status" value="1"/>
</dbReference>
<evidence type="ECO:0000313" key="2">
    <source>
        <dbReference type="EMBL" id="MBB3929157.1"/>
    </source>
</evidence>
<protein>
    <submittedName>
        <fullName evidence="2">Putative flap endonuclease-1-like 5' DNA nuclease</fullName>
    </submittedName>
</protein>
<reference evidence="2 3" key="1">
    <citation type="submission" date="2020-08" db="EMBL/GenBank/DDBJ databases">
        <title>Genomic Encyclopedia of Type Strains, Phase IV (KMG-IV): sequencing the most valuable type-strain genomes for metagenomic binning, comparative biology and taxonomic classification.</title>
        <authorList>
            <person name="Goeker M."/>
        </authorList>
    </citation>
    <scope>NUCLEOTIDE SEQUENCE [LARGE SCALE GENOMIC DNA]</scope>
    <source>
        <strain evidence="2 3">DSM 25966</strain>
    </source>
</reference>
<evidence type="ECO:0000313" key="3">
    <source>
        <dbReference type="Proteomes" id="UP000553963"/>
    </source>
</evidence>
<dbReference type="Proteomes" id="UP000553963">
    <property type="component" value="Unassembled WGS sequence"/>
</dbReference>
<evidence type="ECO:0000256" key="1">
    <source>
        <dbReference type="SAM" id="MobiDB-lite"/>
    </source>
</evidence>
<keyword evidence="2" id="KW-0540">Nuclease</keyword>
<proteinExistence type="predicted"/>
<feature type="compositionally biased region" description="Low complexity" evidence="1">
    <location>
        <begin position="243"/>
        <end position="260"/>
    </location>
</feature>
<dbReference type="EMBL" id="JACIDS010000001">
    <property type="protein sequence ID" value="MBB3929157.1"/>
    <property type="molecule type" value="Genomic_DNA"/>
</dbReference>
<sequence>MIQHAVELWVAIAACFLLGSLVGSLLHRTIALTGAARWQAHLVHGVDRAIRVMEWRVMPWRTGGPVPLPRVASIPPPDFSHAEPVPVAPPQIWEDTGLPVGAPSLEPVVARSVFDDERLREAVDRGDAAGTRPVVLAGPRHGSPDELTAIRGLGKRHAARLAAIGIYHFSQIAAWTPQEVAWIGAFLDIGDAVRERDWVGQATRVAGSDDPEAAIRTPPKKPPKQRAKRGKGKKQAEEVSADPAAEPTEAGTAETSTGASKADGESV</sequence>
<name>A0A840AJF5_9HYPH</name>